<feature type="domain" description="Acylphosphatase-like" evidence="10">
    <location>
        <begin position="7"/>
        <end position="94"/>
    </location>
</feature>
<dbReference type="OrthoDB" id="9808093at2"/>
<evidence type="ECO:0000313" key="13">
    <source>
        <dbReference type="Proteomes" id="UP000253782"/>
    </source>
</evidence>
<accession>A0A369UHW5</accession>
<dbReference type="EC" id="6.2.-.-" evidence="8"/>
<dbReference type="InterPro" id="IPR041440">
    <property type="entry name" value="HypF_C"/>
</dbReference>
<dbReference type="InterPro" id="IPR036046">
    <property type="entry name" value="Acylphosphatase-like_dom_sf"/>
</dbReference>
<evidence type="ECO:0000256" key="7">
    <source>
        <dbReference type="ARBA" id="ARBA00048220"/>
    </source>
</evidence>
<dbReference type="Proteomes" id="UP000253782">
    <property type="component" value="Unassembled WGS sequence"/>
</dbReference>
<dbReference type="Gene3D" id="3.30.420.360">
    <property type="match status" value="1"/>
</dbReference>
<dbReference type="GO" id="GO:0003998">
    <property type="term" value="F:acylphosphatase activity"/>
    <property type="evidence" value="ECO:0007669"/>
    <property type="project" value="UniProtKB-EC"/>
</dbReference>
<dbReference type="PROSITE" id="PS51163">
    <property type="entry name" value="YRDC"/>
    <property type="match status" value="1"/>
</dbReference>
<dbReference type="InterPro" id="IPR055128">
    <property type="entry name" value="HypF_C_2"/>
</dbReference>
<dbReference type="Pfam" id="PF01300">
    <property type="entry name" value="Sua5_yciO_yrdC"/>
    <property type="match status" value="1"/>
</dbReference>
<reference evidence="12 13" key="1">
    <citation type="submission" date="2018-07" db="EMBL/GenBank/DDBJ databases">
        <title>Dyella tabacisoli L4-6T, whole genome shotgun sequence.</title>
        <authorList>
            <person name="Zhou X.-K."/>
            <person name="Li W.-J."/>
            <person name="Duan Y.-Q."/>
        </authorList>
    </citation>
    <scope>NUCLEOTIDE SEQUENCE [LARGE SCALE GENOMIC DNA]</scope>
    <source>
        <strain evidence="12 13">L4-6</strain>
    </source>
</reference>
<dbReference type="PROSITE" id="PS51160">
    <property type="entry name" value="ACYLPHOSPHATASE_3"/>
    <property type="match status" value="1"/>
</dbReference>
<dbReference type="GO" id="GO:0016743">
    <property type="term" value="F:carboxyl- or carbamoyltransferase activity"/>
    <property type="evidence" value="ECO:0007669"/>
    <property type="project" value="UniProtKB-UniRule"/>
</dbReference>
<name>A0A369UHW5_9GAMM</name>
<dbReference type="Pfam" id="PF22521">
    <property type="entry name" value="HypF_C_2"/>
    <property type="match status" value="1"/>
</dbReference>
<dbReference type="Gene3D" id="3.90.870.50">
    <property type="match status" value="1"/>
</dbReference>
<evidence type="ECO:0000256" key="1">
    <source>
        <dbReference type="ARBA" id="ARBA00004711"/>
    </source>
</evidence>
<keyword evidence="9" id="KW-0378">Hydrolase</keyword>
<dbReference type="GO" id="GO:0008270">
    <property type="term" value="F:zinc ion binding"/>
    <property type="evidence" value="ECO:0007669"/>
    <property type="project" value="UniProtKB-KW"/>
</dbReference>
<comment type="function">
    <text evidence="8">Involved in the maturation of [NiFe] hydrogenases. Along with HypE, it catalyzes the synthesis of the CN ligands of the active site iron of [NiFe]-hydrogenases. HypF functions as a carbamoyl transferase using carbamoylphosphate as a substrate and transferring the carboxamido moiety in an ATP-dependent reaction to the thiolate of the C-terminal cysteine of HypE yielding a protein-S-carboxamide.</text>
</comment>
<keyword evidence="3" id="KW-0436">Ligase</keyword>
<gene>
    <name evidence="12" type="primary">hypF</name>
    <name evidence="12" type="ORF">DVJ77_20060</name>
</gene>
<dbReference type="InterPro" id="IPR004421">
    <property type="entry name" value="Carbamoyltransferase_HypF"/>
</dbReference>
<evidence type="ECO:0000256" key="2">
    <source>
        <dbReference type="ARBA" id="ARBA00008097"/>
    </source>
</evidence>
<dbReference type="InterPro" id="IPR017945">
    <property type="entry name" value="DHBP_synth_RibB-like_a/b_dom"/>
</dbReference>
<evidence type="ECO:0000256" key="3">
    <source>
        <dbReference type="ARBA" id="ARBA00022598"/>
    </source>
</evidence>
<dbReference type="UniPathway" id="UPA00335"/>
<dbReference type="Pfam" id="PF07503">
    <property type="entry name" value="zf-HYPF"/>
    <property type="match status" value="2"/>
</dbReference>
<dbReference type="GO" id="GO:0003725">
    <property type="term" value="F:double-stranded RNA binding"/>
    <property type="evidence" value="ECO:0007669"/>
    <property type="project" value="InterPro"/>
</dbReference>
<dbReference type="NCBIfam" id="TIGR00143">
    <property type="entry name" value="hypF"/>
    <property type="match status" value="1"/>
</dbReference>
<dbReference type="InterPro" id="IPR011125">
    <property type="entry name" value="Znf_HypF"/>
</dbReference>
<keyword evidence="5" id="KW-0863">Zinc-finger</keyword>
<comment type="catalytic activity">
    <reaction evidence="9">
        <text>an acyl phosphate + H2O = a carboxylate + phosphate + H(+)</text>
        <dbReference type="Rhea" id="RHEA:14965"/>
        <dbReference type="ChEBI" id="CHEBI:15377"/>
        <dbReference type="ChEBI" id="CHEBI:15378"/>
        <dbReference type="ChEBI" id="CHEBI:29067"/>
        <dbReference type="ChEBI" id="CHEBI:43474"/>
        <dbReference type="ChEBI" id="CHEBI:59918"/>
        <dbReference type="EC" id="3.6.1.7"/>
    </reaction>
</comment>
<dbReference type="InterPro" id="IPR001792">
    <property type="entry name" value="Acylphosphatase-like_dom"/>
</dbReference>
<dbReference type="SUPFAM" id="SSF55821">
    <property type="entry name" value="YrdC/RibB"/>
    <property type="match status" value="1"/>
</dbReference>
<keyword evidence="4" id="KW-0479">Metal-binding</keyword>
<dbReference type="SUPFAM" id="SSF54975">
    <property type="entry name" value="Acylphosphatase/BLUF domain-like"/>
    <property type="match status" value="1"/>
</dbReference>
<organism evidence="12 13">
    <name type="scientific">Dyella tabacisoli</name>
    <dbReference type="NCBI Taxonomy" id="2282381"/>
    <lineage>
        <taxon>Bacteria</taxon>
        <taxon>Pseudomonadati</taxon>
        <taxon>Pseudomonadota</taxon>
        <taxon>Gammaproteobacteria</taxon>
        <taxon>Lysobacterales</taxon>
        <taxon>Rhodanobacteraceae</taxon>
        <taxon>Dyella</taxon>
    </lineage>
</organism>
<dbReference type="PIRSF" id="PIRSF006256">
    <property type="entry name" value="CMPcnvr_hdrg_mat"/>
    <property type="match status" value="1"/>
</dbReference>
<dbReference type="RefSeq" id="WP_114847313.1">
    <property type="nucleotide sequence ID" value="NZ_JBHSPE010000005.1"/>
</dbReference>
<evidence type="ECO:0000259" key="10">
    <source>
        <dbReference type="PROSITE" id="PS51160"/>
    </source>
</evidence>
<dbReference type="GO" id="GO:0051604">
    <property type="term" value="P:protein maturation"/>
    <property type="evidence" value="ECO:0007669"/>
    <property type="project" value="TreeGrafter"/>
</dbReference>
<evidence type="ECO:0000256" key="9">
    <source>
        <dbReference type="PROSITE-ProRule" id="PRU00520"/>
    </source>
</evidence>
<dbReference type="EMBL" id="QQAH01000023">
    <property type="protein sequence ID" value="RDD79933.1"/>
    <property type="molecule type" value="Genomic_DNA"/>
</dbReference>
<dbReference type="InterPro" id="IPR051060">
    <property type="entry name" value="Carbamoyltrans_HypF-like"/>
</dbReference>
<dbReference type="PROSITE" id="PS00150">
    <property type="entry name" value="ACYLPHOSPHATASE_1"/>
    <property type="match status" value="1"/>
</dbReference>
<comment type="pathway">
    <text evidence="1 8">Protein modification; [NiFe] hydrogenase maturation.</text>
</comment>
<evidence type="ECO:0000256" key="4">
    <source>
        <dbReference type="ARBA" id="ARBA00022723"/>
    </source>
</evidence>
<dbReference type="Pfam" id="PF00708">
    <property type="entry name" value="Acylphosphatase"/>
    <property type="match status" value="1"/>
</dbReference>
<feature type="domain" description="YrdC-like" evidence="11">
    <location>
        <begin position="212"/>
        <end position="402"/>
    </location>
</feature>
<comment type="caution">
    <text evidence="12">The sequence shown here is derived from an EMBL/GenBank/DDBJ whole genome shotgun (WGS) entry which is preliminary data.</text>
</comment>
<dbReference type="PANTHER" id="PTHR42959:SF1">
    <property type="entry name" value="CARBAMOYLTRANSFERASE HYPF"/>
    <property type="match status" value="1"/>
</dbReference>
<evidence type="ECO:0000256" key="8">
    <source>
        <dbReference type="PIRNR" id="PIRNR006256"/>
    </source>
</evidence>
<dbReference type="InterPro" id="IPR006070">
    <property type="entry name" value="Sua5-like_dom"/>
</dbReference>
<dbReference type="PANTHER" id="PTHR42959">
    <property type="entry name" value="CARBAMOYLTRANSFERASE"/>
    <property type="match status" value="1"/>
</dbReference>
<keyword evidence="6" id="KW-0862">Zinc</keyword>
<protein>
    <recommendedName>
        <fullName evidence="8">Carbamoyltransferase HypF</fullName>
        <ecNumber evidence="8">6.2.-.-</ecNumber>
    </recommendedName>
</protein>
<feature type="active site" evidence="9">
    <location>
        <position position="22"/>
    </location>
</feature>
<sequence length="809" mass="87656">MSTVWQHIEVRVTGTVQGVGFRPTVYRLALDCRLDGEVLNDSDGVLIRLAGTPHDVSDFLHRLPGEAPPLAKIDSIAATECAAAREYHGFRITSSRHAAGRTEVAADAAVCQSCLSEISDPQQRRYLYPFTNCTHCGPRLSIVGGIPYDRATTTMAAFAMCPQCAREYGDPLDRRFHAQPIACHACGPTLTLHEHGTPLQFGADGDASETMARQLEYLCRALAAGKIVALKGLGGFHLCCDATSHEAVATLRRRKAREAKPFALMAADLTEVRRYCELSPLEEQLLGSPAAPIVLLEARNEPAPHTPTLAEAIAPDSRLLGFMLPYTPLHYLLCRKFGRPLVMTSGNPSGEPQVIDNAEALLKLASIADLIATHNRDIANRIDDSVVRVVAGQPRLLRRARGYAPRSITLPAGFEQADSILAYGSELKSTFCLVKQGAAILSQHQGDLEEVNTYEDYEHNLSLYHRLFEFTPRHHAFDLHPEYLSSKLARRESPDSAIAIQHHHAHIACAMAENSLARTHRPVLGIAFDGLGMGDDGSLWGGEFLLADYAGYRRLACLKPVAMLGGGQAARQPWRNTLAQLLACMEWEDFAARYGDTEIGRVLLAKPIPTLRAMLRERVSCPLASSAGRLFDAVAGALGLHTEQTQFEGQAAIALEMLVDHAAMQTCLAVGMERHGDDYRLDIVPDVAPLVLDPGSIWPRLCDDLLHGVQPAVIAARFHAGLILSMVDMAEHLRRDYGFDDVVLSGGCMQNALLLGSLIDAFTARGLRCLTHTLVPANDGGVALGQAVVAAARVAGQPSAAASRPHPHA</sequence>
<feature type="active site" evidence="9">
    <location>
        <position position="40"/>
    </location>
</feature>
<dbReference type="Gene3D" id="3.30.420.40">
    <property type="match status" value="1"/>
</dbReference>
<dbReference type="AlphaFoldDB" id="A0A369UHW5"/>
<evidence type="ECO:0000313" key="12">
    <source>
        <dbReference type="EMBL" id="RDD79933.1"/>
    </source>
</evidence>
<dbReference type="Pfam" id="PF17788">
    <property type="entry name" value="HypF_C"/>
    <property type="match status" value="1"/>
</dbReference>
<dbReference type="InterPro" id="IPR017968">
    <property type="entry name" value="Acylphosphatase_CS"/>
</dbReference>
<comment type="similarity">
    <text evidence="2 8">Belongs to the carbamoyltransferase HypF family.</text>
</comment>
<evidence type="ECO:0000256" key="6">
    <source>
        <dbReference type="ARBA" id="ARBA00022833"/>
    </source>
</evidence>
<dbReference type="Gene3D" id="3.30.110.120">
    <property type="match status" value="1"/>
</dbReference>
<keyword evidence="12" id="KW-0808">Transferase</keyword>
<dbReference type="GO" id="GO:0016874">
    <property type="term" value="F:ligase activity"/>
    <property type="evidence" value="ECO:0007669"/>
    <property type="project" value="UniProtKB-UniRule"/>
</dbReference>
<proteinExistence type="inferred from homology"/>
<keyword evidence="13" id="KW-1185">Reference proteome</keyword>
<comment type="catalytic activity">
    <reaction evidence="7 8">
        <text>C-terminal L-cysteinyl-[HypE protein] + carbamoyl phosphate + ATP + H2O = C-terminal S-carboxamide-L-cysteinyl-[HypE protein] + AMP + phosphate + diphosphate + H(+)</text>
        <dbReference type="Rhea" id="RHEA:55636"/>
        <dbReference type="Rhea" id="RHEA-COMP:14247"/>
        <dbReference type="Rhea" id="RHEA-COMP:14392"/>
        <dbReference type="ChEBI" id="CHEBI:15377"/>
        <dbReference type="ChEBI" id="CHEBI:15378"/>
        <dbReference type="ChEBI" id="CHEBI:30616"/>
        <dbReference type="ChEBI" id="CHEBI:33019"/>
        <dbReference type="ChEBI" id="CHEBI:43474"/>
        <dbReference type="ChEBI" id="CHEBI:58228"/>
        <dbReference type="ChEBI" id="CHEBI:76913"/>
        <dbReference type="ChEBI" id="CHEBI:139126"/>
        <dbReference type="ChEBI" id="CHEBI:456215"/>
    </reaction>
</comment>
<evidence type="ECO:0000259" key="11">
    <source>
        <dbReference type="PROSITE" id="PS51163"/>
    </source>
</evidence>
<evidence type="ECO:0000256" key="5">
    <source>
        <dbReference type="ARBA" id="ARBA00022771"/>
    </source>
</evidence>